<dbReference type="EnsemblMetazoa" id="SMAR014895-RA">
    <property type="protein sequence ID" value="SMAR014895-PA"/>
    <property type="gene ID" value="SMAR014895"/>
</dbReference>
<protein>
    <recommendedName>
        <fullName evidence="2">Thrombospondin-like N-terminal domain-containing protein</fullName>
    </recommendedName>
</protein>
<dbReference type="HOGENOM" id="CLU_095461_0_0_1"/>
<reference evidence="3" key="2">
    <citation type="submission" date="2015-02" db="UniProtKB">
        <authorList>
            <consortium name="EnsemblMetazoa"/>
        </authorList>
    </citation>
    <scope>IDENTIFICATION</scope>
</reference>
<dbReference type="OMA" id="LYFRCTR"/>
<dbReference type="SUPFAM" id="SSF49899">
    <property type="entry name" value="Concanavalin A-like lectins/glucanases"/>
    <property type="match status" value="1"/>
</dbReference>
<evidence type="ECO:0000256" key="1">
    <source>
        <dbReference type="ARBA" id="ARBA00022737"/>
    </source>
</evidence>
<dbReference type="InterPro" id="IPR013320">
    <property type="entry name" value="ConA-like_dom_sf"/>
</dbReference>
<name>T1JM15_STRMM</name>
<proteinExistence type="predicted"/>
<keyword evidence="1" id="KW-0677">Repeat</keyword>
<dbReference type="PhylomeDB" id="T1JM15"/>
<dbReference type="AlphaFoldDB" id="T1JM15"/>
<dbReference type="SMART" id="SM00210">
    <property type="entry name" value="TSPN"/>
    <property type="match status" value="1"/>
</dbReference>
<reference evidence="4" key="1">
    <citation type="submission" date="2011-05" db="EMBL/GenBank/DDBJ databases">
        <authorList>
            <person name="Richards S.R."/>
            <person name="Qu J."/>
            <person name="Jiang H."/>
            <person name="Jhangiani S.N."/>
            <person name="Agravi P."/>
            <person name="Goodspeed R."/>
            <person name="Gross S."/>
            <person name="Mandapat C."/>
            <person name="Jackson L."/>
            <person name="Mathew T."/>
            <person name="Pu L."/>
            <person name="Thornton R."/>
            <person name="Saada N."/>
            <person name="Wilczek-Boney K.B."/>
            <person name="Lee S."/>
            <person name="Kovar C."/>
            <person name="Wu Y."/>
            <person name="Scherer S.E."/>
            <person name="Worley K.C."/>
            <person name="Muzny D.M."/>
            <person name="Gibbs R."/>
        </authorList>
    </citation>
    <scope>NUCLEOTIDE SEQUENCE</scope>
    <source>
        <strain evidence="4">Brora</strain>
    </source>
</reference>
<organism evidence="3 4">
    <name type="scientific">Strigamia maritima</name>
    <name type="common">European centipede</name>
    <name type="synonym">Geophilus maritimus</name>
    <dbReference type="NCBI Taxonomy" id="126957"/>
    <lineage>
        <taxon>Eukaryota</taxon>
        <taxon>Metazoa</taxon>
        <taxon>Ecdysozoa</taxon>
        <taxon>Arthropoda</taxon>
        <taxon>Myriapoda</taxon>
        <taxon>Chilopoda</taxon>
        <taxon>Pleurostigmophora</taxon>
        <taxon>Geophilomorpha</taxon>
        <taxon>Linotaeniidae</taxon>
        <taxon>Strigamia</taxon>
    </lineage>
</organism>
<feature type="domain" description="Thrombospondin-like N-terminal" evidence="2">
    <location>
        <begin position="24"/>
        <end position="209"/>
    </location>
</feature>
<evidence type="ECO:0000313" key="4">
    <source>
        <dbReference type="Proteomes" id="UP000014500"/>
    </source>
</evidence>
<dbReference type="STRING" id="126957.T1JM15"/>
<accession>T1JM15</accession>
<evidence type="ECO:0000259" key="2">
    <source>
        <dbReference type="SMART" id="SM00210"/>
    </source>
</evidence>
<dbReference type="EMBL" id="JH431646">
    <property type="status" value="NOT_ANNOTATED_CDS"/>
    <property type="molecule type" value="Genomic_DNA"/>
</dbReference>
<dbReference type="Gene3D" id="2.60.120.200">
    <property type="match status" value="1"/>
</dbReference>
<sequence>MSVFCTDLRSITAQCSVIRVQIEGVDLLQVITVPFTSPGVDFETGYDEFPAFNFKSNSIVKASSRLYISDKMFMDFALLITFRADNENGGYLFAVVDPQEIVVQFGVELVGNGNGLRNLTLYYTDSRRHMASESLASFAVPNRPNEWTRLAFKVFGNQVTLYYDCNEYGSVRVSRRHRLVFHPASVLYLAQAGKKIGNHFELLPFFHKNFVQAESDQRILNEKLKNALVSDLLQSRVREVRLSSPITENELDRDT</sequence>
<keyword evidence="4" id="KW-1185">Reference proteome</keyword>
<evidence type="ECO:0000313" key="3">
    <source>
        <dbReference type="EnsemblMetazoa" id="SMAR014895-PA"/>
    </source>
</evidence>
<dbReference type="InterPro" id="IPR048287">
    <property type="entry name" value="TSPN-like_N"/>
</dbReference>
<dbReference type="Proteomes" id="UP000014500">
    <property type="component" value="Unassembled WGS sequence"/>
</dbReference>
<dbReference type="eggNOG" id="KOG3546">
    <property type="taxonomic scope" value="Eukaryota"/>
</dbReference>